<evidence type="ECO:0000313" key="2">
    <source>
        <dbReference type="Proteomes" id="UP000708208"/>
    </source>
</evidence>
<keyword evidence="2" id="KW-1185">Reference proteome</keyword>
<sequence>MVTESPVSSFRKPLKKRLVSPNAGFRSEFLRLENVNGSEGYFPLRSLPTVWNLCPQINPGAAKPHPTAAKLKEHPLSLRGMSLRQTGGQRGIKVQSKVIAAQKTLQVMMEIKPEPSPVTSQVRSQEIACSIVGFATNLTFPCAPSKSTYKLIRCHSSVTFAKSLFLVHGFYKDT</sequence>
<accession>A0A8J2PH54</accession>
<name>A0A8J2PH54_9HEXA</name>
<reference evidence="1" key="1">
    <citation type="submission" date="2021-06" db="EMBL/GenBank/DDBJ databases">
        <authorList>
            <person name="Hodson N. C."/>
            <person name="Mongue J. A."/>
            <person name="Jaron S. K."/>
        </authorList>
    </citation>
    <scope>NUCLEOTIDE SEQUENCE</scope>
</reference>
<organism evidence="1 2">
    <name type="scientific">Allacma fusca</name>
    <dbReference type="NCBI Taxonomy" id="39272"/>
    <lineage>
        <taxon>Eukaryota</taxon>
        <taxon>Metazoa</taxon>
        <taxon>Ecdysozoa</taxon>
        <taxon>Arthropoda</taxon>
        <taxon>Hexapoda</taxon>
        <taxon>Collembola</taxon>
        <taxon>Symphypleona</taxon>
        <taxon>Sminthuridae</taxon>
        <taxon>Allacma</taxon>
    </lineage>
</organism>
<dbReference type="AlphaFoldDB" id="A0A8J2PH54"/>
<dbReference type="EMBL" id="CAJVCH010308311">
    <property type="protein sequence ID" value="CAG7785984.1"/>
    <property type="molecule type" value="Genomic_DNA"/>
</dbReference>
<protein>
    <submittedName>
        <fullName evidence="1">Uncharacterized protein</fullName>
    </submittedName>
</protein>
<dbReference type="Proteomes" id="UP000708208">
    <property type="component" value="Unassembled WGS sequence"/>
</dbReference>
<evidence type="ECO:0000313" key="1">
    <source>
        <dbReference type="EMBL" id="CAG7785984.1"/>
    </source>
</evidence>
<proteinExistence type="predicted"/>
<comment type="caution">
    <text evidence="1">The sequence shown here is derived from an EMBL/GenBank/DDBJ whole genome shotgun (WGS) entry which is preliminary data.</text>
</comment>
<gene>
    <name evidence="1" type="ORF">AFUS01_LOCUS24573</name>
</gene>